<evidence type="ECO:0000256" key="6">
    <source>
        <dbReference type="ARBA" id="ARBA00022814"/>
    </source>
</evidence>
<proteinExistence type="inferred from homology"/>
<dbReference type="RefSeq" id="WP_136258013.1">
    <property type="nucleotide sequence ID" value="NZ_MWIO01000019.1"/>
</dbReference>
<dbReference type="GO" id="GO:0031564">
    <property type="term" value="P:transcription antitermination"/>
    <property type="evidence" value="ECO:0007669"/>
    <property type="project" value="UniProtKB-KW"/>
</dbReference>
<dbReference type="GO" id="GO:0007165">
    <property type="term" value="P:signal transduction"/>
    <property type="evidence" value="ECO:0007669"/>
    <property type="project" value="TreeGrafter"/>
</dbReference>
<dbReference type="InterPro" id="IPR022337">
    <property type="entry name" value="Inositol_monophosphatase_SuhB"/>
</dbReference>
<dbReference type="GO" id="GO:0008934">
    <property type="term" value="F:inositol monophosphate 1-phosphatase activity"/>
    <property type="evidence" value="ECO:0007669"/>
    <property type="project" value="InterPro"/>
</dbReference>
<dbReference type="AlphaFoldDB" id="A0A4S3KHF6"/>
<evidence type="ECO:0000256" key="1">
    <source>
        <dbReference type="ARBA" id="ARBA00001033"/>
    </source>
</evidence>
<dbReference type="FunFam" id="3.30.540.10:FF:000003">
    <property type="entry name" value="Inositol-1-monophosphatase"/>
    <property type="match status" value="1"/>
</dbReference>
<evidence type="ECO:0000256" key="5">
    <source>
        <dbReference type="ARBA" id="ARBA00022801"/>
    </source>
</evidence>
<evidence type="ECO:0000313" key="11">
    <source>
        <dbReference type="Proteomes" id="UP000306317"/>
    </source>
</evidence>
<dbReference type="InterPro" id="IPR033942">
    <property type="entry name" value="IMPase"/>
</dbReference>
<feature type="binding site" evidence="8">
    <location>
        <position position="91"/>
    </location>
    <ligand>
        <name>Mg(2+)</name>
        <dbReference type="ChEBI" id="CHEBI:18420"/>
        <label>1</label>
        <note>catalytic</note>
    </ligand>
</feature>
<organism evidence="10 11">
    <name type="scientific">Rhodanobacter lindaniclasticus</name>
    <dbReference type="NCBI Taxonomy" id="75310"/>
    <lineage>
        <taxon>Bacteria</taxon>
        <taxon>Pseudomonadati</taxon>
        <taxon>Pseudomonadota</taxon>
        <taxon>Gammaproteobacteria</taxon>
        <taxon>Lysobacterales</taxon>
        <taxon>Rhodanobacteraceae</taxon>
        <taxon>Rhodanobacter</taxon>
    </lineage>
</organism>
<feature type="binding site" evidence="8">
    <location>
        <position position="88"/>
    </location>
    <ligand>
        <name>Mg(2+)</name>
        <dbReference type="ChEBI" id="CHEBI:18420"/>
        <label>1</label>
        <note>catalytic</note>
    </ligand>
</feature>
<dbReference type="PANTHER" id="PTHR20854">
    <property type="entry name" value="INOSITOL MONOPHOSPHATASE"/>
    <property type="match status" value="1"/>
</dbReference>
<sequence>MQHASSELKVMIQAAQAAGQGLLRRFGQLGELGVRTKTGPADLVSIADEEAERTVREILGKARPSFGFVGEEGGTSRGSDDAQDWIVDPLDGTTNFLFGTPLWGINVALAREGEVVAGVTWLPALREMFVAEQGGGAWLNSEAIHVSARHRLVDSVISCGIPFAGKPDHPVFAREMALLSERTAGIRRTGACSVDMAYVAAGRWDAYWERALNAWDMAPGVILVREAGGVASSVTGGLLDIHGGNVCVSNGHIQGALMEQLSRALEAPTS</sequence>
<accession>A0A4S3KHF6</accession>
<feature type="binding site" evidence="8">
    <location>
        <position position="71"/>
    </location>
    <ligand>
        <name>Mg(2+)</name>
        <dbReference type="ChEBI" id="CHEBI:18420"/>
        <label>1</label>
        <note>catalytic</note>
    </ligand>
</feature>
<dbReference type="GO" id="GO:0046872">
    <property type="term" value="F:metal ion binding"/>
    <property type="evidence" value="ECO:0007669"/>
    <property type="project" value="UniProtKB-KW"/>
</dbReference>
<feature type="binding site" evidence="8">
    <location>
        <position position="216"/>
    </location>
    <ligand>
        <name>Mg(2+)</name>
        <dbReference type="ChEBI" id="CHEBI:18420"/>
        <label>1</label>
        <note>catalytic</note>
    </ligand>
</feature>
<comment type="caution">
    <text evidence="10">The sequence shown here is derived from an EMBL/GenBank/DDBJ whole genome shotgun (WGS) entry which is preliminary data.</text>
</comment>
<dbReference type="EC" id="3.1.3.25" evidence="9"/>
<dbReference type="Gene3D" id="3.40.190.80">
    <property type="match status" value="1"/>
</dbReference>
<dbReference type="Proteomes" id="UP000306317">
    <property type="component" value="Unassembled WGS sequence"/>
</dbReference>
<dbReference type="Gene3D" id="3.30.540.10">
    <property type="entry name" value="Fructose-1,6-Bisphosphatase, subunit A, domain 1"/>
    <property type="match status" value="1"/>
</dbReference>
<dbReference type="PANTHER" id="PTHR20854:SF4">
    <property type="entry name" value="INOSITOL-1-MONOPHOSPHATASE-RELATED"/>
    <property type="match status" value="1"/>
</dbReference>
<comment type="cofactor">
    <cofactor evidence="2 8 9">
        <name>Mg(2+)</name>
        <dbReference type="ChEBI" id="CHEBI:18420"/>
    </cofactor>
</comment>
<dbReference type="PRINTS" id="PR01959">
    <property type="entry name" value="SBIMPHPHTASE"/>
</dbReference>
<dbReference type="PRINTS" id="PR00377">
    <property type="entry name" value="IMPHPHTASES"/>
</dbReference>
<evidence type="ECO:0000256" key="7">
    <source>
        <dbReference type="ARBA" id="ARBA00022842"/>
    </source>
</evidence>
<dbReference type="InterPro" id="IPR000760">
    <property type="entry name" value="Inositol_monophosphatase-like"/>
</dbReference>
<keyword evidence="6" id="KW-0889">Transcription antitermination</keyword>
<reference evidence="10 11" key="1">
    <citation type="submission" date="2017-02" db="EMBL/GenBank/DDBJ databases">
        <title>Whole genome sequencing of Rhodanobacter lindaniclasticus DSM 17932.</title>
        <authorList>
            <person name="Kumar S."/>
            <person name="Patil P."/>
            <person name="Patil P.B."/>
        </authorList>
    </citation>
    <scope>NUCLEOTIDE SEQUENCE [LARGE SCALE GENOMIC DNA]</scope>
    <source>
        <strain evidence="10 11">DSM 17932</strain>
    </source>
</reference>
<dbReference type="GO" id="GO:0006020">
    <property type="term" value="P:inositol metabolic process"/>
    <property type="evidence" value="ECO:0007669"/>
    <property type="project" value="TreeGrafter"/>
</dbReference>
<gene>
    <name evidence="10" type="ORF">B1991_07035</name>
</gene>
<dbReference type="EMBL" id="MWIO01000019">
    <property type="protein sequence ID" value="THD08076.1"/>
    <property type="molecule type" value="Genomic_DNA"/>
</dbReference>
<keyword evidence="4 8" id="KW-0479">Metal-binding</keyword>
<keyword evidence="7 8" id="KW-0460">Magnesium</keyword>
<evidence type="ECO:0000256" key="8">
    <source>
        <dbReference type="PIRSR" id="PIRSR600760-2"/>
    </source>
</evidence>
<dbReference type="Pfam" id="PF00459">
    <property type="entry name" value="Inositol_P"/>
    <property type="match status" value="1"/>
</dbReference>
<comment type="similarity">
    <text evidence="3 9">Belongs to the inositol monophosphatase superfamily.</text>
</comment>
<keyword evidence="5 9" id="KW-0378">Hydrolase</keyword>
<feature type="binding site" evidence="8">
    <location>
        <position position="90"/>
    </location>
    <ligand>
        <name>Mg(2+)</name>
        <dbReference type="ChEBI" id="CHEBI:18420"/>
        <label>2</label>
    </ligand>
</feature>
<evidence type="ECO:0000256" key="4">
    <source>
        <dbReference type="ARBA" id="ARBA00022723"/>
    </source>
</evidence>
<comment type="catalytic activity">
    <reaction evidence="1 9">
        <text>a myo-inositol phosphate + H2O = myo-inositol + phosphate</text>
        <dbReference type="Rhea" id="RHEA:24056"/>
        <dbReference type="ChEBI" id="CHEBI:15377"/>
        <dbReference type="ChEBI" id="CHEBI:17268"/>
        <dbReference type="ChEBI" id="CHEBI:43474"/>
        <dbReference type="ChEBI" id="CHEBI:84139"/>
        <dbReference type="EC" id="3.1.3.25"/>
    </reaction>
</comment>
<keyword evidence="6" id="KW-0805">Transcription regulation</keyword>
<evidence type="ECO:0000313" key="10">
    <source>
        <dbReference type="EMBL" id="THD08076.1"/>
    </source>
</evidence>
<protein>
    <recommendedName>
        <fullName evidence="9">Inositol-1-monophosphatase</fullName>
        <ecNumber evidence="9">3.1.3.25</ecNumber>
    </recommendedName>
</protein>
<dbReference type="CDD" id="cd01639">
    <property type="entry name" value="IMPase"/>
    <property type="match status" value="1"/>
</dbReference>
<evidence type="ECO:0000256" key="3">
    <source>
        <dbReference type="ARBA" id="ARBA00009759"/>
    </source>
</evidence>
<dbReference type="OrthoDB" id="9785695at2"/>
<evidence type="ECO:0000256" key="9">
    <source>
        <dbReference type="RuleBase" id="RU364068"/>
    </source>
</evidence>
<name>A0A4S3KHF6_9GAMM</name>
<keyword evidence="6" id="KW-0804">Transcription</keyword>
<dbReference type="SUPFAM" id="SSF56655">
    <property type="entry name" value="Carbohydrate phosphatase"/>
    <property type="match status" value="1"/>
</dbReference>
<evidence type="ECO:0000256" key="2">
    <source>
        <dbReference type="ARBA" id="ARBA00001946"/>
    </source>
</evidence>
<keyword evidence="11" id="KW-1185">Reference proteome</keyword>